<dbReference type="AlphaFoldDB" id="A0A8B9FRL3"/>
<evidence type="ECO:0000256" key="11">
    <source>
        <dbReference type="ARBA" id="ARBA00048679"/>
    </source>
</evidence>
<comment type="similarity">
    <text evidence="2">Belongs to the protein kinase superfamily. CAMK Ser/Thr protein kinase family. PIM subfamily.</text>
</comment>
<proteinExistence type="inferred from homology"/>
<evidence type="ECO:0000256" key="2">
    <source>
        <dbReference type="ARBA" id="ARBA00005505"/>
    </source>
</evidence>
<accession>A0A8B9FRL3</accession>
<dbReference type="Ensembl" id="ENSACOT00000014368.1">
    <property type="protein sequence ID" value="ENSACOP00000013884.1"/>
    <property type="gene ID" value="ENSACOG00000009646.1"/>
</dbReference>
<comment type="cofactor">
    <cofactor evidence="1">
        <name>Mg(2+)</name>
        <dbReference type="ChEBI" id="CHEBI:18420"/>
    </cofactor>
</comment>
<dbReference type="PROSITE" id="PS50011">
    <property type="entry name" value="PROTEIN_KINASE_DOM"/>
    <property type="match status" value="1"/>
</dbReference>
<keyword evidence="4" id="KW-0723">Serine/threonine-protein kinase</keyword>
<evidence type="ECO:0000256" key="5">
    <source>
        <dbReference type="ARBA" id="ARBA00022679"/>
    </source>
</evidence>
<keyword evidence="7" id="KW-0418">Kinase</keyword>
<keyword evidence="5" id="KW-0808">Transferase</keyword>
<comment type="catalytic activity">
    <reaction evidence="10">
        <text>L-threonyl-[protein] + ATP = O-phospho-L-threonyl-[protein] + ADP + H(+)</text>
        <dbReference type="Rhea" id="RHEA:46608"/>
        <dbReference type="Rhea" id="RHEA-COMP:11060"/>
        <dbReference type="Rhea" id="RHEA-COMP:11605"/>
        <dbReference type="ChEBI" id="CHEBI:15378"/>
        <dbReference type="ChEBI" id="CHEBI:30013"/>
        <dbReference type="ChEBI" id="CHEBI:30616"/>
        <dbReference type="ChEBI" id="CHEBI:61977"/>
        <dbReference type="ChEBI" id="CHEBI:456216"/>
        <dbReference type="EC" id="2.7.11.1"/>
    </reaction>
</comment>
<dbReference type="PANTHER" id="PTHR22984:SF29">
    <property type="entry name" value="SERINE_THREONINE-PROTEIN KINASE PIM-1"/>
    <property type="match status" value="1"/>
</dbReference>
<evidence type="ECO:0000256" key="4">
    <source>
        <dbReference type="ARBA" id="ARBA00022527"/>
    </source>
</evidence>
<evidence type="ECO:0000259" key="12">
    <source>
        <dbReference type="PROSITE" id="PS50011"/>
    </source>
</evidence>
<feature type="domain" description="Protein kinase" evidence="12">
    <location>
        <begin position="1"/>
        <end position="138"/>
    </location>
</feature>
<dbReference type="InterPro" id="IPR011009">
    <property type="entry name" value="Kinase-like_dom_sf"/>
</dbReference>
<evidence type="ECO:0000256" key="9">
    <source>
        <dbReference type="ARBA" id="ARBA00022842"/>
    </source>
</evidence>
<name>A0A8B9FRL3_9PSIT</name>
<evidence type="ECO:0000256" key="3">
    <source>
        <dbReference type="ARBA" id="ARBA00012513"/>
    </source>
</evidence>
<reference evidence="13" key="2">
    <citation type="submission" date="2025-09" db="UniProtKB">
        <authorList>
            <consortium name="Ensembl"/>
        </authorList>
    </citation>
    <scope>IDENTIFICATION</scope>
</reference>
<reference evidence="13" key="1">
    <citation type="submission" date="2025-08" db="UniProtKB">
        <authorList>
            <consortium name="Ensembl"/>
        </authorList>
    </citation>
    <scope>IDENTIFICATION</scope>
</reference>
<evidence type="ECO:0000256" key="10">
    <source>
        <dbReference type="ARBA" id="ARBA00047899"/>
    </source>
</evidence>
<evidence type="ECO:0000256" key="8">
    <source>
        <dbReference type="ARBA" id="ARBA00022840"/>
    </source>
</evidence>
<keyword evidence="9" id="KW-0460">Magnesium</keyword>
<protein>
    <recommendedName>
        <fullName evidence="3">non-specific serine/threonine protein kinase</fullName>
        <ecNumber evidence="3">2.7.11.1</ecNumber>
    </recommendedName>
</protein>
<dbReference type="Proteomes" id="UP000694522">
    <property type="component" value="Unplaced"/>
</dbReference>
<keyword evidence="6" id="KW-0547">Nucleotide-binding</keyword>
<dbReference type="Gene3D" id="1.10.510.10">
    <property type="entry name" value="Transferase(Phosphotransferase) domain 1"/>
    <property type="match status" value="1"/>
</dbReference>
<dbReference type="SUPFAM" id="SSF56112">
    <property type="entry name" value="Protein kinase-like (PK-like)"/>
    <property type="match status" value="1"/>
</dbReference>
<organism evidence="13 14">
    <name type="scientific">Amazona collaria</name>
    <name type="common">yellow-billed parrot</name>
    <dbReference type="NCBI Taxonomy" id="241587"/>
    <lineage>
        <taxon>Eukaryota</taxon>
        <taxon>Metazoa</taxon>
        <taxon>Chordata</taxon>
        <taxon>Craniata</taxon>
        <taxon>Vertebrata</taxon>
        <taxon>Euteleostomi</taxon>
        <taxon>Archelosauria</taxon>
        <taxon>Archosauria</taxon>
        <taxon>Dinosauria</taxon>
        <taxon>Saurischia</taxon>
        <taxon>Theropoda</taxon>
        <taxon>Coelurosauria</taxon>
        <taxon>Aves</taxon>
        <taxon>Neognathae</taxon>
        <taxon>Neoaves</taxon>
        <taxon>Telluraves</taxon>
        <taxon>Australaves</taxon>
        <taxon>Psittaciformes</taxon>
        <taxon>Psittacidae</taxon>
        <taxon>Amazona</taxon>
    </lineage>
</organism>
<comment type="catalytic activity">
    <reaction evidence="11">
        <text>L-seryl-[protein] + ATP = O-phospho-L-seryl-[protein] + ADP + H(+)</text>
        <dbReference type="Rhea" id="RHEA:17989"/>
        <dbReference type="Rhea" id="RHEA-COMP:9863"/>
        <dbReference type="Rhea" id="RHEA-COMP:11604"/>
        <dbReference type="ChEBI" id="CHEBI:15378"/>
        <dbReference type="ChEBI" id="CHEBI:29999"/>
        <dbReference type="ChEBI" id="CHEBI:30616"/>
        <dbReference type="ChEBI" id="CHEBI:83421"/>
        <dbReference type="ChEBI" id="CHEBI:456216"/>
        <dbReference type="EC" id="2.7.11.1"/>
    </reaction>
</comment>
<evidence type="ECO:0000256" key="6">
    <source>
        <dbReference type="ARBA" id="ARBA00022741"/>
    </source>
</evidence>
<evidence type="ECO:0000313" key="14">
    <source>
        <dbReference type="Proteomes" id="UP000694522"/>
    </source>
</evidence>
<dbReference type="EC" id="2.7.11.1" evidence="3"/>
<evidence type="ECO:0000256" key="1">
    <source>
        <dbReference type="ARBA" id="ARBA00001946"/>
    </source>
</evidence>
<sequence length="268" mass="30557">MLVTRWQVTPSVCPHIHGATGAAPASLWMHERGSGSRRHPPDELHLYPVVGTPLHYPPEWFRYRCYLGCPAAIWSLGVLLYEMVCGVLPFWHCKDIISGQLSFQCQVSLECQHLIRWCLCMYACNRPSLEDVFNHPWLQTSPAPGDSCPAPAQPEPAAGKVSQGCLLGECGVCGVWAFWEVGYFGRDLGFWKVRMDVLGLRWMFWGCGGFLETLRFWGLVFLGTVVGFAESCWFRGFWEFCEVGCLLGDWVFWRDFCSYWGGCEDWFL</sequence>
<dbReference type="Pfam" id="PF00069">
    <property type="entry name" value="Pkinase"/>
    <property type="match status" value="1"/>
</dbReference>
<dbReference type="PANTHER" id="PTHR22984">
    <property type="entry name" value="SERINE/THREONINE-PROTEIN KINASE PIM"/>
    <property type="match status" value="1"/>
</dbReference>
<keyword evidence="8" id="KW-0067">ATP-binding</keyword>
<keyword evidence="14" id="KW-1185">Reference proteome</keyword>
<evidence type="ECO:0000256" key="7">
    <source>
        <dbReference type="ARBA" id="ARBA00022777"/>
    </source>
</evidence>
<evidence type="ECO:0000313" key="13">
    <source>
        <dbReference type="Ensembl" id="ENSACOP00000013884.1"/>
    </source>
</evidence>
<dbReference type="InterPro" id="IPR000719">
    <property type="entry name" value="Prot_kinase_dom"/>
</dbReference>
<dbReference type="InterPro" id="IPR051138">
    <property type="entry name" value="PIM_Ser/Thr_kinase"/>
</dbReference>
<dbReference type="GO" id="GO:0005737">
    <property type="term" value="C:cytoplasm"/>
    <property type="evidence" value="ECO:0007669"/>
    <property type="project" value="TreeGrafter"/>
</dbReference>
<dbReference type="GO" id="GO:0005524">
    <property type="term" value="F:ATP binding"/>
    <property type="evidence" value="ECO:0007669"/>
    <property type="project" value="UniProtKB-KW"/>
</dbReference>
<dbReference type="GO" id="GO:0004674">
    <property type="term" value="F:protein serine/threonine kinase activity"/>
    <property type="evidence" value="ECO:0007669"/>
    <property type="project" value="UniProtKB-KW"/>
</dbReference>